<dbReference type="InterPro" id="IPR002645">
    <property type="entry name" value="STAS_dom"/>
</dbReference>
<accession>A0AAU1ULL1</accession>
<dbReference type="PANTHER" id="PTHR33495:SF2">
    <property type="entry name" value="ANTI-SIGMA FACTOR ANTAGONIST TM_1081-RELATED"/>
    <property type="match status" value="1"/>
</dbReference>
<dbReference type="SUPFAM" id="SSF52091">
    <property type="entry name" value="SpoIIaa-like"/>
    <property type="match status" value="1"/>
</dbReference>
<dbReference type="GO" id="GO:0043856">
    <property type="term" value="F:anti-sigma factor antagonist activity"/>
    <property type="evidence" value="ECO:0007669"/>
    <property type="project" value="InterPro"/>
</dbReference>
<evidence type="ECO:0000256" key="2">
    <source>
        <dbReference type="RuleBase" id="RU003749"/>
    </source>
</evidence>
<gene>
    <name evidence="4" type="ORF">OHU69_48350</name>
</gene>
<evidence type="ECO:0000256" key="1">
    <source>
        <dbReference type="ARBA" id="ARBA00009013"/>
    </source>
</evidence>
<dbReference type="PANTHER" id="PTHR33495">
    <property type="entry name" value="ANTI-SIGMA FACTOR ANTAGONIST TM_1081-RELATED-RELATED"/>
    <property type="match status" value="1"/>
</dbReference>
<reference evidence="4" key="1">
    <citation type="submission" date="2022-10" db="EMBL/GenBank/DDBJ databases">
        <title>The complete genomes of actinobacterial strains from the NBC collection.</title>
        <authorList>
            <person name="Joergensen T.S."/>
            <person name="Alvarez Arevalo M."/>
            <person name="Sterndorff E.B."/>
            <person name="Faurdal D."/>
            <person name="Vuksanovic O."/>
            <person name="Mourched A.-S."/>
            <person name="Charusanti P."/>
            <person name="Shaw S."/>
            <person name="Blin K."/>
            <person name="Weber T."/>
        </authorList>
    </citation>
    <scope>NUCLEOTIDE SEQUENCE</scope>
    <source>
        <strain evidence="4">NBC_00119</strain>
    </source>
</reference>
<sequence>MHPEFAISHRDEKGWAVVEVHGEVDVATVPRIREYVSACIEAGRHRLIVDLAGVSFMDSTGLGLFVRIGKLIRTHAGDLRLVITNPGVLQIFHITNLHRSLQIYDSAEAAME</sequence>
<dbReference type="InterPro" id="IPR036513">
    <property type="entry name" value="STAS_dom_sf"/>
</dbReference>
<feature type="domain" description="STAS" evidence="3">
    <location>
        <begin position="5"/>
        <end position="112"/>
    </location>
</feature>
<proteinExistence type="inferred from homology"/>
<dbReference type="Pfam" id="PF01740">
    <property type="entry name" value="STAS"/>
    <property type="match status" value="1"/>
</dbReference>
<dbReference type="EMBL" id="CP108195">
    <property type="protein sequence ID" value="WTS18116.1"/>
    <property type="molecule type" value="Genomic_DNA"/>
</dbReference>
<comment type="similarity">
    <text evidence="1 2">Belongs to the anti-sigma-factor antagonist family.</text>
</comment>
<dbReference type="Gene3D" id="3.30.750.24">
    <property type="entry name" value="STAS domain"/>
    <property type="match status" value="1"/>
</dbReference>
<dbReference type="CDD" id="cd07043">
    <property type="entry name" value="STAS_anti-anti-sigma_factors"/>
    <property type="match status" value="1"/>
</dbReference>
<dbReference type="AlphaFoldDB" id="A0AAU1ULL1"/>
<evidence type="ECO:0000313" key="4">
    <source>
        <dbReference type="EMBL" id="WTS18116.1"/>
    </source>
</evidence>
<organism evidence="4">
    <name type="scientific">Streptomyces sp. NBC_00119</name>
    <dbReference type="NCBI Taxonomy" id="2975659"/>
    <lineage>
        <taxon>Bacteria</taxon>
        <taxon>Bacillati</taxon>
        <taxon>Actinomycetota</taxon>
        <taxon>Actinomycetes</taxon>
        <taxon>Kitasatosporales</taxon>
        <taxon>Streptomycetaceae</taxon>
        <taxon>Streptomyces</taxon>
    </lineage>
</organism>
<dbReference type="NCBIfam" id="TIGR00377">
    <property type="entry name" value="ant_ant_sig"/>
    <property type="match status" value="1"/>
</dbReference>
<dbReference type="PROSITE" id="PS50801">
    <property type="entry name" value="STAS"/>
    <property type="match status" value="1"/>
</dbReference>
<evidence type="ECO:0000259" key="3">
    <source>
        <dbReference type="PROSITE" id="PS50801"/>
    </source>
</evidence>
<name>A0AAU1ULL1_9ACTN</name>
<dbReference type="InterPro" id="IPR003658">
    <property type="entry name" value="Anti-sigma_ant"/>
</dbReference>
<protein>
    <recommendedName>
        <fullName evidence="2">Anti-sigma factor antagonist</fullName>
    </recommendedName>
</protein>